<dbReference type="RefSeq" id="WP_207416322.1">
    <property type="nucleotide sequence ID" value="NZ_CP061177.1"/>
</dbReference>
<dbReference type="PANTHER" id="PTHR21013">
    <property type="entry name" value="ATP SYNTHASE MITOCHONDRIAL F1 COMPLEX ASSEMBLY FACTOR 2/ATP12 PROTEIN, MITOCHONDRIAL PRECURSOR"/>
    <property type="match status" value="1"/>
</dbReference>
<proteinExistence type="inferred from homology"/>
<organism evidence="4 5">
    <name type="scientific">Roseomonas haemaphysalidis</name>
    <dbReference type="NCBI Taxonomy" id="2768162"/>
    <lineage>
        <taxon>Bacteria</taxon>
        <taxon>Pseudomonadati</taxon>
        <taxon>Pseudomonadota</taxon>
        <taxon>Alphaproteobacteria</taxon>
        <taxon>Acetobacterales</taxon>
        <taxon>Roseomonadaceae</taxon>
        <taxon>Roseomonas</taxon>
    </lineage>
</organism>
<comment type="caution">
    <text evidence="4">The sequence shown here is derived from an EMBL/GenBank/DDBJ whole genome shotgun (WGS) entry which is preliminary data.</text>
</comment>
<dbReference type="SUPFAM" id="SSF160909">
    <property type="entry name" value="ATP12-like"/>
    <property type="match status" value="1"/>
</dbReference>
<keyword evidence="3" id="KW-0143">Chaperone</keyword>
<evidence type="ECO:0000313" key="4">
    <source>
        <dbReference type="EMBL" id="MBO1078894.1"/>
    </source>
</evidence>
<gene>
    <name evidence="4" type="ORF">IAI61_07620</name>
</gene>
<keyword evidence="2" id="KW-0809">Transit peptide</keyword>
<evidence type="ECO:0000256" key="1">
    <source>
        <dbReference type="ARBA" id="ARBA00008231"/>
    </source>
</evidence>
<protein>
    <submittedName>
        <fullName evidence="4">Chaperone, ATP12</fullName>
    </submittedName>
</protein>
<dbReference type="InterPro" id="IPR011419">
    <property type="entry name" value="ATP12_ATP_synth-F1-assembly"/>
</dbReference>
<name>A0ABS3KN53_9PROT</name>
<dbReference type="PANTHER" id="PTHR21013:SF10">
    <property type="entry name" value="ATP SYNTHASE MITOCHONDRIAL F1 COMPLEX ASSEMBLY FACTOR 2"/>
    <property type="match status" value="1"/>
</dbReference>
<dbReference type="Proteomes" id="UP001518989">
    <property type="component" value="Unassembled WGS sequence"/>
</dbReference>
<dbReference type="EMBL" id="JACTNG010000003">
    <property type="protein sequence ID" value="MBO1078894.1"/>
    <property type="molecule type" value="Genomic_DNA"/>
</dbReference>
<dbReference type="InterPro" id="IPR023335">
    <property type="entry name" value="ATP12_ortho_dom_sf"/>
</dbReference>
<dbReference type="Gene3D" id="1.10.3580.10">
    <property type="entry name" value="ATP12 ATPase"/>
    <property type="match status" value="1"/>
</dbReference>
<evidence type="ECO:0000256" key="2">
    <source>
        <dbReference type="ARBA" id="ARBA00022946"/>
    </source>
</evidence>
<dbReference type="InterPro" id="IPR042272">
    <property type="entry name" value="ATP12_ATP_synth-F1-assembly_N"/>
</dbReference>
<reference evidence="4 5" key="1">
    <citation type="submission" date="2020-09" db="EMBL/GenBank/DDBJ databases">
        <title>Roseomonas.</title>
        <authorList>
            <person name="Zhu W."/>
        </authorList>
    </citation>
    <scope>NUCLEOTIDE SEQUENCE [LARGE SCALE GENOMIC DNA]</scope>
    <source>
        <strain evidence="4 5">573</strain>
    </source>
</reference>
<keyword evidence="5" id="KW-1185">Reference proteome</keyword>
<dbReference type="Gene3D" id="3.30.2180.10">
    <property type="entry name" value="ATP12-like"/>
    <property type="match status" value="1"/>
</dbReference>
<comment type="similarity">
    <text evidence="1">Belongs to the ATP12 family.</text>
</comment>
<dbReference type="Pfam" id="PF07542">
    <property type="entry name" value="ATP12"/>
    <property type="match status" value="1"/>
</dbReference>
<evidence type="ECO:0000313" key="5">
    <source>
        <dbReference type="Proteomes" id="UP001518989"/>
    </source>
</evidence>
<sequence length="237" mass="25137">MKRFWDIATAAPHEDGGFTVLLDGRPMRLPGGGPMRLPSLLLAEAVAGEWQQAGSAKGGEMSMEMVPLTRMAGTAIDRVAPDPQPSVDAIAAYGETDLLCYRGDDRRLAAIQDAEWQPLLDWAADSLSAPLLVTTGIIHVAQPPESLAALKRAVAALPPLELTALGLAVPLLGSLVLGLALLHGRLDAGEATRLALVDESWQQDLWGEDEEAMARRRAVGQDVALAERLMRLAAVGA</sequence>
<accession>A0ABS3KN53</accession>
<evidence type="ECO:0000256" key="3">
    <source>
        <dbReference type="ARBA" id="ARBA00023186"/>
    </source>
</evidence>